<proteinExistence type="predicted"/>
<feature type="coiled-coil region" evidence="1">
    <location>
        <begin position="460"/>
        <end position="494"/>
    </location>
</feature>
<evidence type="ECO:0000256" key="2">
    <source>
        <dbReference type="SAM" id="MobiDB-lite"/>
    </source>
</evidence>
<keyword evidence="1" id="KW-0175">Coiled coil</keyword>
<gene>
    <name evidence="3" type="ORF">QE152_g25938</name>
</gene>
<feature type="region of interest" description="Disordered" evidence="2">
    <location>
        <begin position="22"/>
        <end position="54"/>
    </location>
</feature>
<name>A0AAW1JZY9_POPJA</name>
<evidence type="ECO:0000256" key="1">
    <source>
        <dbReference type="SAM" id="Coils"/>
    </source>
</evidence>
<feature type="compositionally biased region" description="Polar residues" evidence="2">
    <location>
        <begin position="30"/>
        <end position="42"/>
    </location>
</feature>
<feature type="coiled-coil region" evidence="1">
    <location>
        <begin position="229"/>
        <end position="270"/>
    </location>
</feature>
<evidence type="ECO:0008006" key="5">
    <source>
        <dbReference type="Google" id="ProtNLM"/>
    </source>
</evidence>
<dbReference type="AlphaFoldDB" id="A0AAW1JZY9"/>
<dbReference type="Proteomes" id="UP001458880">
    <property type="component" value="Unassembled WGS sequence"/>
</dbReference>
<feature type="coiled-coil region" evidence="1">
    <location>
        <begin position="296"/>
        <end position="389"/>
    </location>
</feature>
<accession>A0AAW1JZY9</accession>
<sequence>MSNEDLGAALVKDAFKFLDQSPEKEPKQYFPTSQEGEASFQLSPYEKKADPEQEENLKVLEPDHPLLERFQRALKEHLEKQIDYLRNEILEYETASKKKQVEKDQLGVDAYETQQIVSKQQTDLENSVTQLQNIIAAREENEVKLHAALDEHKNCRNKLFETEKKEIELRKEIDSLNLLVQQMSSWEDDIESELKLNQRMFEKTKKDKAKLAEEKRQQDMLVYKLMTDVWDLEAELETMLMQLRVKEEEREKLAETIAISNTDIEAAESEHRCLLHGWHSVIIAISNRDKHFTHVNQELTIRKEKLRSILSEIEQVKKLCQREMNNNEQLTMFKNRIESDLNTARHQLEVEDNKRDNLERSTLQTQAIIDQIENDISRVVNENRAASTEIIQLTKQFEKTVNEKLNTETQILENMRDQITSDKACRYLSKLLYDLKVKNRAMEITLGNTENRNATVLMEMECQTGTNDELTRTLAELRKQQALVEKQIVGYNDEIHKCYSNVNKKQREIELLTNRLEKIKWGDNIKSPHELKISALEQHIEHVQEKNKDLQKFWLREQGHVVCLSEQREEQIHDSNLLRKQTLILEQRNLKINDELDIHHKQEEKMQRNINKLQNQLVYFTEALSKKKGSKNNLDEGNSLLHDEFIIKLKQEELEIVKAETEIVDIENDINRLSAELLDNNREALEWEKKYKMVLETKNNINEEKGVGGEVNAMRTEIHRMNVRYSQLRKAQEKLIADLEHCVFRRDAIATVAEAREKRLGDVVQSQVVMHKKLDDLRNKIKSYKSEIENVNRAISDVEYELKLSQDQLIAKENDIETAKVNYIETQNEMELVKTDKQLKLEMLLMQQRKYKMYSELAKGRQPFLMYKTSAKLQSEYQHQLDISNKLQRIVDDLISDFPFHYQVFQRISNTLRLSTVPTLSSHGV</sequence>
<evidence type="ECO:0000313" key="3">
    <source>
        <dbReference type="EMBL" id="KAK9710577.1"/>
    </source>
</evidence>
<evidence type="ECO:0000313" key="4">
    <source>
        <dbReference type="Proteomes" id="UP001458880"/>
    </source>
</evidence>
<comment type="caution">
    <text evidence="3">The sequence shown here is derived from an EMBL/GenBank/DDBJ whole genome shotgun (WGS) entry which is preliminary data.</text>
</comment>
<feature type="coiled-coil region" evidence="1">
    <location>
        <begin position="774"/>
        <end position="808"/>
    </location>
</feature>
<protein>
    <recommendedName>
        <fullName evidence="5">Coiled-coil domain-containing protein 40</fullName>
    </recommendedName>
</protein>
<dbReference type="GO" id="GO:0035082">
    <property type="term" value="P:axoneme assembly"/>
    <property type="evidence" value="ECO:0007669"/>
    <property type="project" value="InterPro"/>
</dbReference>
<dbReference type="EMBL" id="JASPKY010000291">
    <property type="protein sequence ID" value="KAK9710577.1"/>
    <property type="molecule type" value="Genomic_DNA"/>
</dbReference>
<feature type="compositionally biased region" description="Basic and acidic residues" evidence="2">
    <location>
        <begin position="45"/>
        <end position="54"/>
    </location>
</feature>
<reference evidence="3 4" key="1">
    <citation type="journal article" date="2024" name="BMC Genomics">
        <title>De novo assembly and annotation of Popillia japonica's genome with initial clues to its potential as an invasive pest.</title>
        <authorList>
            <person name="Cucini C."/>
            <person name="Boschi S."/>
            <person name="Funari R."/>
            <person name="Cardaioli E."/>
            <person name="Iannotti N."/>
            <person name="Marturano G."/>
            <person name="Paoli F."/>
            <person name="Bruttini M."/>
            <person name="Carapelli A."/>
            <person name="Frati F."/>
            <person name="Nardi F."/>
        </authorList>
    </citation>
    <scope>NUCLEOTIDE SEQUENCE [LARGE SCALE GENOMIC DNA]</scope>
    <source>
        <strain evidence="3">DMR45628</strain>
    </source>
</reference>
<dbReference type="GO" id="GO:0005737">
    <property type="term" value="C:cytoplasm"/>
    <property type="evidence" value="ECO:0007669"/>
    <property type="project" value="TreeGrafter"/>
</dbReference>
<feature type="coiled-coil region" evidence="1">
    <location>
        <begin position="642"/>
        <end position="690"/>
    </location>
</feature>
<dbReference type="PANTHER" id="PTHR16275">
    <property type="entry name" value="COILED-COIL DOMAIN-CONTAINING PROTEIN 40"/>
    <property type="match status" value="1"/>
</dbReference>
<keyword evidence="4" id="KW-1185">Reference proteome</keyword>
<dbReference type="InterPro" id="IPR037386">
    <property type="entry name" value="CCDC40"/>
</dbReference>
<organism evidence="3 4">
    <name type="scientific">Popillia japonica</name>
    <name type="common">Japanese beetle</name>
    <dbReference type="NCBI Taxonomy" id="7064"/>
    <lineage>
        <taxon>Eukaryota</taxon>
        <taxon>Metazoa</taxon>
        <taxon>Ecdysozoa</taxon>
        <taxon>Arthropoda</taxon>
        <taxon>Hexapoda</taxon>
        <taxon>Insecta</taxon>
        <taxon>Pterygota</taxon>
        <taxon>Neoptera</taxon>
        <taxon>Endopterygota</taxon>
        <taxon>Coleoptera</taxon>
        <taxon>Polyphaga</taxon>
        <taxon>Scarabaeiformia</taxon>
        <taxon>Scarabaeidae</taxon>
        <taxon>Rutelinae</taxon>
        <taxon>Popillia</taxon>
    </lineage>
</organism>
<dbReference type="PANTHER" id="PTHR16275:SF8">
    <property type="entry name" value="COILED-COIL DOMAIN-CONTAINING PROTEIN 40"/>
    <property type="match status" value="1"/>
</dbReference>